<dbReference type="GO" id="GO:0004674">
    <property type="term" value="F:protein serine/threonine kinase activity"/>
    <property type="evidence" value="ECO:0007669"/>
    <property type="project" value="UniProtKB-EC"/>
</dbReference>
<reference evidence="8 9" key="1">
    <citation type="journal article" date="2022" name="bioRxiv">
        <title>Genomics of Preaxostyla Flagellates Illuminates Evolutionary Transitions and the Path Towards Mitochondrial Loss.</title>
        <authorList>
            <person name="Novak L.V.F."/>
            <person name="Treitli S.C."/>
            <person name="Pyrih J."/>
            <person name="Halakuc P."/>
            <person name="Pipaliya S.V."/>
            <person name="Vacek V."/>
            <person name="Brzon O."/>
            <person name="Soukal P."/>
            <person name="Eme L."/>
            <person name="Dacks J.B."/>
            <person name="Karnkowska A."/>
            <person name="Elias M."/>
            <person name="Hampl V."/>
        </authorList>
    </citation>
    <scope>NUCLEOTIDE SEQUENCE [LARGE SCALE GENOMIC DNA]</scope>
    <source>
        <strain evidence="8">NAU3</strain>
        <tissue evidence="8">Gut</tissue>
    </source>
</reference>
<evidence type="ECO:0000256" key="5">
    <source>
        <dbReference type="SAM" id="Coils"/>
    </source>
</evidence>
<dbReference type="Gene3D" id="1.10.510.10">
    <property type="entry name" value="Transferase(Phosphotransferase) domain 1"/>
    <property type="match status" value="1"/>
</dbReference>
<evidence type="ECO:0000313" key="8">
    <source>
        <dbReference type="EMBL" id="KAK2953137.1"/>
    </source>
</evidence>
<dbReference type="InterPro" id="IPR011009">
    <property type="entry name" value="Kinase-like_dom_sf"/>
</dbReference>
<feature type="coiled-coil region" evidence="5">
    <location>
        <begin position="1006"/>
        <end position="1053"/>
    </location>
</feature>
<dbReference type="EC" id="2.7.11.1" evidence="1"/>
<dbReference type="Pfam" id="PF00004">
    <property type="entry name" value="AAA"/>
    <property type="match status" value="1"/>
</dbReference>
<feature type="compositionally biased region" description="Basic and acidic residues" evidence="6">
    <location>
        <begin position="941"/>
        <end position="967"/>
    </location>
</feature>
<keyword evidence="5" id="KW-0175">Coiled coil</keyword>
<feature type="compositionally biased region" description="Polar residues" evidence="6">
    <location>
        <begin position="1144"/>
        <end position="1164"/>
    </location>
</feature>
<feature type="domain" description="Protein kinase" evidence="7">
    <location>
        <begin position="579"/>
        <end position="848"/>
    </location>
</feature>
<evidence type="ECO:0000256" key="1">
    <source>
        <dbReference type="ARBA" id="ARBA00012513"/>
    </source>
</evidence>
<dbReference type="EMBL" id="JARBJD010000095">
    <property type="protein sequence ID" value="KAK2953137.1"/>
    <property type="molecule type" value="Genomic_DNA"/>
</dbReference>
<dbReference type="Proteomes" id="UP001281761">
    <property type="component" value="Unassembled WGS sequence"/>
</dbReference>
<dbReference type="InterPro" id="IPR003959">
    <property type="entry name" value="ATPase_AAA_core"/>
</dbReference>
<evidence type="ECO:0000256" key="4">
    <source>
        <dbReference type="PROSITE-ProRule" id="PRU10141"/>
    </source>
</evidence>
<dbReference type="SMART" id="SM00220">
    <property type="entry name" value="S_TKc"/>
    <property type="match status" value="1"/>
</dbReference>
<evidence type="ECO:0000256" key="2">
    <source>
        <dbReference type="ARBA" id="ARBA00022741"/>
    </source>
</evidence>
<evidence type="ECO:0000259" key="7">
    <source>
        <dbReference type="PROSITE" id="PS50011"/>
    </source>
</evidence>
<dbReference type="SUPFAM" id="SSF47113">
    <property type="entry name" value="Histone-fold"/>
    <property type="match status" value="1"/>
</dbReference>
<feature type="region of interest" description="Disordered" evidence="6">
    <location>
        <begin position="868"/>
        <end position="986"/>
    </location>
</feature>
<feature type="region of interest" description="Disordered" evidence="6">
    <location>
        <begin position="1112"/>
        <end position="1164"/>
    </location>
</feature>
<dbReference type="PROSITE" id="PS00107">
    <property type="entry name" value="PROTEIN_KINASE_ATP"/>
    <property type="match status" value="1"/>
</dbReference>
<feature type="compositionally biased region" description="Basic residues" evidence="6">
    <location>
        <begin position="891"/>
        <end position="900"/>
    </location>
</feature>
<proteinExistence type="predicted"/>
<dbReference type="Gene3D" id="3.40.50.300">
    <property type="entry name" value="P-loop containing nucleotide triphosphate hydrolases"/>
    <property type="match status" value="1"/>
</dbReference>
<dbReference type="Pfam" id="PF04719">
    <property type="entry name" value="TAFII28"/>
    <property type="match status" value="1"/>
</dbReference>
<gene>
    <name evidence="8" type="ORF">BLNAU_11923</name>
</gene>
<keyword evidence="3 4" id="KW-0067">ATP-binding</keyword>
<dbReference type="InterPro" id="IPR017441">
    <property type="entry name" value="Protein_kinase_ATP_BS"/>
</dbReference>
<feature type="compositionally biased region" description="Acidic residues" evidence="6">
    <location>
        <begin position="868"/>
        <end position="882"/>
    </location>
</feature>
<feature type="region of interest" description="Disordered" evidence="6">
    <location>
        <begin position="1"/>
        <end position="23"/>
    </location>
</feature>
<feature type="compositionally biased region" description="Acidic residues" evidence="6">
    <location>
        <begin position="13"/>
        <end position="23"/>
    </location>
</feature>
<dbReference type="InterPro" id="IPR006809">
    <property type="entry name" value="TAFII28_dom"/>
</dbReference>
<dbReference type="InterPro" id="IPR000719">
    <property type="entry name" value="Prot_kinase_dom"/>
</dbReference>
<feature type="compositionally biased region" description="Low complexity" evidence="6">
    <location>
        <begin position="1112"/>
        <end position="1143"/>
    </location>
</feature>
<keyword evidence="8" id="KW-0418">Kinase</keyword>
<evidence type="ECO:0000256" key="3">
    <source>
        <dbReference type="ARBA" id="ARBA00022840"/>
    </source>
</evidence>
<dbReference type="PANTHER" id="PTHR11909">
    <property type="entry name" value="CASEIN KINASE-RELATED"/>
    <property type="match status" value="1"/>
</dbReference>
<dbReference type="CDD" id="cd14016">
    <property type="entry name" value="STKc_CK1"/>
    <property type="match status" value="1"/>
</dbReference>
<evidence type="ECO:0000256" key="6">
    <source>
        <dbReference type="SAM" id="MobiDB-lite"/>
    </source>
</evidence>
<organism evidence="8 9">
    <name type="scientific">Blattamonas nauphoetae</name>
    <dbReference type="NCBI Taxonomy" id="2049346"/>
    <lineage>
        <taxon>Eukaryota</taxon>
        <taxon>Metamonada</taxon>
        <taxon>Preaxostyla</taxon>
        <taxon>Oxymonadida</taxon>
        <taxon>Blattamonas</taxon>
    </lineage>
</organism>
<dbReference type="Gene3D" id="1.10.20.10">
    <property type="entry name" value="Histone, subunit A"/>
    <property type="match status" value="1"/>
</dbReference>
<accession>A0ABQ9XL27</accession>
<dbReference type="PROSITE" id="PS50011">
    <property type="entry name" value="PROTEIN_KINASE_DOM"/>
    <property type="match status" value="1"/>
</dbReference>
<keyword evidence="2 4" id="KW-0547">Nucleotide-binding</keyword>
<keyword evidence="8" id="KW-0808">Transferase</keyword>
<dbReference type="InterPro" id="IPR003593">
    <property type="entry name" value="AAA+_ATPase"/>
</dbReference>
<dbReference type="PROSITE" id="PS00108">
    <property type="entry name" value="PROTEIN_KINASE_ST"/>
    <property type="match status" value="1"/>
</dbReference>
<feature type="binding site" evidence="4">
    <location>
        <position position="608"/>
    </location>
    <ligand>
        <name>ATP</name>
        <dbReference type="ChEBI" id="CHEBI:30616"/>
    </ligand>
</feature>
<dbReference type="SUPFAM" id="SSF56112">
    <property type="entry name" value="Protein kinase-like (PK-like)"/>
    <property type="match status" value="1"/>
</dbReference>
<dbReference type="Pfam" id="PF00069">
    <property type="entry name" value="Pkinase"/>
    <property type="match status" value="1"/>
</dbReference>
<dbReference type="InterPro" id="IPR009072">
    <property type="entry name" value="Histone-fold"/>
</dbReference>
<keyword evidence="9" id="KW-1185">Reference proteome</keyword>
<evidence type="ECO:0000313" key="9">
    <source>
        <dbReference type="Proteomes" id="UP001281761"/>
    </source>
</evidence>
<comment type="caution">
    <text evidence="8">The sequence shown here is derived from an EMBL/GenBank/DDBJ whole genome shotgun (WGS) entry which is preliminary data.</text>
</comment>
<name>A0ABQ9XL27_9EUKA</name>
<dbReference type="InterPro" id="IPR008271">
    <property type="entry name" value="Ser/Thr_kinase_AS"/>
</dbReference>
<dbReference type="SUPFAM" id="SSF52540">
    <property type="entry name" value="P-loop containing nucleoside triphosphate hydrolases"/>
    <property type="match status" value="2"/>
</dbReference>
<feature type="compositionally biased region" description="Basic and acidic residues" evidence="6">
    <location>
        <begin position="901"/>
        <end position="924"/>
    </location>
</feature>
<dbReference type="SMART" id="SM00382">
    <property type="entry name" value="AAA"/>
    <property type="match status" value="1"/>
</dbReference>
<protein>
    <recommendedName>
        <fullName evidence="1">non-specific serine/threonine protein kinase</fullName>
        <ecNumber evidence="1">2.7.11.1</ecNumber>
    </recommendedName>
</protein>
<dbReference type="InterPro" id="IPR027417">
    <property type="entry name" value="P-loop_NTPase"/>
</dbReference>
<dbReference type="InterPro" id="IPR050235">
    <property type="entry name" value="CK1_Ser-Thr_kinase"/>
</dbReference>
<sequence>MFEDNDYPVQNLEYDEPAPEDVDDDSVAEQVQIQEERKQIQLNDAFFDFDFEARKKIEITSSLSEEQKLRYAKFKGTVLPKDTTRTIFTSITKEPASKDTKSVKILNGIARIYCGELVELAVVIKEQRLRKSAMSSASDPSLFPLLPSDIRDAFNILRESNGEGGPELLLNSSLSAIAGTGTKPGHHGHRISQPCVVLFDDLDLYSPLLLRDIFTLQDSLARTDKILLIYAIRSLDSLPSDAPNSFDLIYHCNHIKLEQRLPIFQNIWNKTVQTPLSMTSELSFRVNRCKTYSEMKSLVHLVLSSCSPVKDGNKITISEIPHTSRSTAKEAFIRVFPFSEQLGPLTEFNQSNLSSLAHTFRCTLDPSLLALFASTPLSPPIGCLVSGPPGTGKTTLVRQFAQLMKMDCLSVRIGEIVKAGYGEMEKTIHQLFLSARESSPCVLLLDNLHALVPRLEDDDQSSFVEGILRTLCFELDSLSLSAEQIVCFATTPSVTLIPSQLQQGGRLDVAVSTKRPSIAEIISFAQLHLSTLSLSHSITLDHQSDFIKHQIKGEQMTTVKPKRAAKPRTTVPTMVGGKYKLEKKIGAGSFGAIYKGSMAGSNEIFAVKLEPLNARMPQLQYEYKLYRHLNGSVGIPQAKWFGKEGPFNVMVMDLLGKSLDDLICAMPDTRFSLKTTIMLAEQMISRLEFLHSKDYIHRDIKPDNFLMGSGDKSKIVYLIDYGLAKRYRDSSTHQHIPYKEGCGLTGTVRYASINAHHGIEQSRRDDLEAVGYILVYFATGGLPWQGLNIENRNQKFKAICDMKMSITLDALCKDCPKEFATYLDYVKHLHFDSKPDYNYLKRMFHGLFQKMEFVNDFVFDWTGKESDDADEVLSDDEDEPNSDENGSTTLRQKKRARMLKVKNDGPKDSDTNRAVENDMTKREEAEQEAETVNPRAANATRKNEQKKAEAQPAPAKEEPKKEDDKAKAQPQAGAPAAAAGTTPAAAPFTPNQQMLIQQAAQLGVQLQQLQMQQMQIQQLIDEKKNNPSQGLPLQQLRQQREYIQKQMLMIQQNYTTVSAEMQKNNLFTQVTAEQYQKLSPSEKARYQQQYQEQVTAQQRALYILQMQQKQYQEQQTQQTQSQPTQQTPTKSPQSGGTGTTTPQAKPSQSGKTSTRNAAKSTKKS</sequence>
<feature type="compositionally biased region" description="Low complexity" evidence="6">
    <location>
        <begin position="968"/>
        <end position="986"/>
    </location>
</feature>